<evidence type="ECO:0000259" key="1">
    <source>
        <dbReference type="Pfam" id="PF13472"/>
    </source>
</evidence>
<gene>
    <name evidence="2" type="ORF">CMN54_02225</name>
</gene>
<dbReference type="PANTHER" id="PTHR30383">
    <property type="entry name" value="THIOESTERASE 1/PROTEASE 1/LYSOPHOSPHOLIPASE L1"/>
    <property type="match status" value="1"/>
</dbReference>
<dbReference type="Proteomes" id="UP000226525">
    <property type="component" value="Unassembled WGS sequence"/>
</dbReference>
<sequence length="199" mass="22177">MCFFLPFGAMAEIRILALGDSLTEGYGVELEEAYPYLLEQLLKEEDLEVRVINGGFSGATSASAGTRLKWYFKMRPQIMLLALGANDGLRGLDIGNMKQNLAKAIQMAQERQIKVVMTGMQMPINYGETYIQAYQEAFFELAREYELPMVDFLLEGVGGIPEMNLRDGIHPNPEGHQVIARNVLKTLLPIVKAESQGQS</sequence>
<accession>A0A2D6YGG9</accession>
<dbReference type="InterPro" id="IPR051532">
    <property type="entry name" value="Ester_Hydrolysis_Enzymes"/>
</dbReference>
<proteinExistence type="predicted"/>
<dbReference type="AlphaFoldDB" id="A0A2D6YGG9"/>
<comment type="caution">
    <text evidence="2">The sequence shown here is derived from an EMBL/GenBank/DDBJ whole genome shotgun (WGS) entry which is preliminary data.</text>
</comment>
<dbReference type="InterPro" id="IPR036514">
    <property type="entry name" value="SGNH_hydro_sf"/>
</dbReference>
<dbReference type="CDD" id="cd01822">
    <property type="entry name" value="Lysophospholipase_L1_like"/>
    <property type="match status" value="1"/>
</dbReference>
<dbReference type="GO" id="GO:0004622">
    <property type="term" value="F:phosphatidylcholine lysophospholipase activity"/>
    <property type="evidence" value="ECO:0007669"/>
    <property type="project" value="TreeGrafter"/>
</dbReference>
<name>A0A2D6YGG9_9DELT</name>
<dbReference type="Pfam" id="PF13472">
    <property type="entry name" value="Lipase_GDSL_2"/>
    <property type="match status" value="1"/>
</dbReference>
<dbReference type="EMBL" id="NZEX01000022">
    <property type="protein sequence ID" value="MAH62271.1"/>
    <property type="molecule type" value="Genomic_DNA"/>
</dbReference>
<organism evidence="2 3">
    <name type="scientific">SAR324 cluster bacterium</name>
    <dbReference type="NCBI Taxonomy" id="2024889"/>
    <lineage>
        <taxon>Bacteria</taxon>
        <taxon>Deltaproteobacteria</taxon>
        <taxon>SAR324 cluster</taxon>
    </lineage>
</organism>
<reference evidence="3" key="1">
    <citation type="submission" date="2017-09" db="EMBL/GenBank/DDBJ databases">
        <title>The Reconstruction of 2,631 Draft Metagenome-Assembled Genomes from the Global Oceans.</title>
        <authorList>
            <person name="Tully B.J."/>
            <person name="Graham E.D."/>
            <person name="Heidelberg J.F."/>
        </authorList>
    </citation>
    <scope>NUCLEOTIDE SEQUENCE [LARGE SCALE GENOMIC DNA]</scope>
</reference>
<dbReference type="SUPFAM" id="SSF52266">
    <property type="entry name" value="SGNH hydrolase"/>
    <property type="match status" value="1"/>
</dbReference>
<evidence type="ECO:0000313" key="3">
    <source>
        <dbReference type="Proteomes" id="UP000226525"/>
    </source>
</evidence>
<evidence type="ECO:0000313" key="2">
    <source>
        <dbReference type="EMBL" id="MAH62271.1"/>
    </source>
</evidence>
<feature type="domain" description="SGNH hydrolase-type esterase" evidence="1">
    <location>
        <begin position="17"/>
        <end position="178"/>
    </location>
</feature>
<protein>
    <submittedName>
        <fullName evidence="2">Arylesterase</fullName>
    </submittedName>
</protein>
<dbReference type="PANTHER" id="PTHR30383:SF24">
    <property type="entry name" value="THIOESTERASE 1_PROTEASE 1_LYSOPHOSPHOLIPASE L1"/>
    <property type="match status" value="1"/>
</dbReference>
<dbReference type="Gene3D" id="3.40.50.1110">
    <property type="entry name" value="SGNH hydrolase"/>
    <property type="match status" value="1"/>
</dbReference>
<dbReference type="InterPro" id="IPR013830">
    <property type="entry name" value="SGNH_hydro"/>
</dbReference>